<feature type="signal peptide" evidence="1">
    <location>
        <begin position="1"/>
        <end position="27"/>
    </location>
</feature>
<dbReference type="InterPro" id="IPR032286">
    <property type="entry name" value="DUF4837"/>
</dbReference>
<reference evidence="2" key="2">
    <citation type="submission" date="2021-04" db="EMBL/GenBank/DDBJ databases">
        <authorList>
            <person name="Gilroy R."/>
        </authorList>
    </citation>
    <scope>NUCLEOTIDE SEQUENCE</scope>
    <source>
        <strain evidence="2">Gambia2-208</strain>
    </source>
</reference>
<comment type="caution">
    <text evidence="2">The sequence shown here is derived from an EMBL/GenBank/DDBJ whole genome shotgun (WGS) entry which is preliminary data.</text>
</comment>
<reference evidence="2" key="1">
    <citation type="journal article" date="2021" name="PeerJ">
        <title>Extensive microbial diversity within the chicken gut microbiome revealed by metagenomics and culture.</title>
        <authorList>
            <person name="Gilroy R."/>
            <person name="Ravi A."/>
            <person name="Getino M."/>
            <person name="Pursley I."/>
            <person name="Horton D.L."/>
            <person name="Alikhan N.F."/>
            <person name="Baker D."/>
            <person name="Gharbi K."/>
            <person name="Hall N."/>
            <person name="Watson M."/>
            <person name="Adriaenssens E.M."/>
            <person name="Foster-Nyarko E."/>
            <person name="Jarju S."/>
            <person name="Secka A."/>
            <person name="Antonio M."/>
            <person name="Oren A."/>
            <person name="Chaudhuri R.R."/>
            <person name="La Ragione R."/>
            <person name="Hildebrand F."/>
            <person name="Pallen M.J."/>
        </authorList>
    </citation>
    <scope>NUCLEOTIDE SEQUENCE</scope>
    <source>
        <strain evidence="2">Gambia2-208</strain>
    </source>
</reference>
<feature type="chain" id="PRO_5039290675" evidence="1">
    <location>
        <begin position="28"/>
        <end position="348"/>
    </location>
</feature>
<gene>
    <name evidence="2" type="ORF">H9824_01760</name>
</gene>
<dbReference type="Pfam" id="PF16125">
    <property type="entry name" value="DUF4837"/>
    <property type="match status" value="1"/>
</dbReference>
<dbReference type="Proteomes" id="UP000886851">
    <property type="component" value="Unassembled WGS sequence"/>
</dbReference>
<name>A0A9D2CKA6_9BACE</name>
<proteinExistence type="predicted"/>
<keyword evidence="1" id="KW-0732">Signal</keyword>
<dbReference type="PROSITE" id="PS51257">
    <property type="entry name" value="PROKAR_LIPOPROTEIN"/>
    <property type="match status" value="1"/>
</dbReference>
<accession>A0A9D2CKA6</accession>
<protein>
    <submittedName>
        <fullName evidence="2">DUF4837 family protein</fullName>
    </submittedName>
</protein>
<dbReference type="AlphaFoldDB" id="A0A9D2CKA6"/>
<evidence type="ECO:0000313" key="2">
    <source>
        <dbReference type="EMBL" id="HIY87414.1"/>
    </source>
</evidence>
<dbReference type="EMBL" id="DXCV01000017">
    <property type="protein sequence ID" value="HIY87414.1"/>
    <property type="molecule type" value="Genomic_DNA"/>
</dbReference>
<organism evidence="2 3">
    <name type="scientific">Candidatus Bacteroides pullicola</name>
    <dbReference type="NCBI Taxonomy" id="2838475"/>
    <lineage>
        <taxon>Bacteria</taxon>
        <taxon>Pseudomonadati</taxon>
        <taxon>Bacteroidota</taxon>
        <taxon>Bacteroidia</taxon>
        <taxon>Bacteroidales</taxon>
        <taxon>Bacteroidaceae</taxon>
        <taxon>Bacteroides</taxon>
    </lineage>
</organism>
<sequence>MFSILRSFVWMKLCVLGCLLASCGSGKQDWLTPTSTGRPYELLVVADSGLWNRPAGRALFEVLDEDMPGLPQAERAFRLMYASPRHFDAILKLVRNILVVQVDSIGYAQASWAYAEDVYAFPQAILAIQAPDEVSFVRFVQQHRADILDYFTQAERQRRITWLAENHNRHIGKLAEEMFGCTVWIPAELASYKTGKDFLWAGNNGASVDENFVMYAFPYTDADVFTKSAFIHKRDSVMKANMLGAREGMYMVTDSLLTDVRPITVQGQPAWEARGLWRVLGDFMGGPFVSHVRVDEVNRRIVASEVFVYAPGHLKRNLVRQLEASLYTLMLPGAGQTDTIEIKDMNIK</sequence>
<evidence type="ECO:0000313" key="3">
    <source>
        <dbReference type="Proteomes" id="UP000886851"/>
    </source>
</evidence>
<evidence type="ECO:0000256" key="1">
    <source>
        <dbReference type="SAM" id="SignalP"/>
    </source>
</evidence>